<keyword evidence="1" id="KW-0812">Transmembrane</keyword>
<reference evidence="3" key="1">
    <citation type="submission" date="2020-07" db="EMBL/GenBank/DDBJ databases">
        <authorList>
            <person name="Lin J."/>
        </authorList>
    </citation>
    <scope>NUCLEOTIDE SEQUENCE</scope>
</reference>
<name>A0A6V7Q1E6_ANACO</name>
<proteinExistence type="predicted"/>
<evidence type="ECO:0000256" key="1">
    <source>
        <dbReference type="SAM" id="Phobius"/>
    </source>
</evidence>
<dbReference type="PANTHER" id="PTHR31414">
    <property type="entry name" value="TRANSMEMBRANE PROTEIN DDB_G0292058"/>
    <property type="match status" value="1"/>
</dbReference>
<sequence length="541" mass="60468">MGSKRQLNQMVVVLLLSFTEVLSCVLGEAGDSLSLGSQIGPDKILMEMENDSESANSLLIRTQRVDPLDDFKKYRGGYNITSKHYWSSTIFTGRIGYIIAALWFVGGITFSGFLLVTRICFRRKRKQNERASRSERDFLWPITLGLFFTFIVTVASGVIIGSSSKFHLQARSIKSIIMRTAEEASTTIYNVTEAVAAMQNITELYSGRNGSDLLNSNVESLSIQASNIQAKAESSMHLVNKGINTLEVISIITVTLNMIVVLTLLAARTIKLQNLSSLLIIVCWLSTFLLWAYFGLYFFLYEFSSDTCAALDEYQLNAENSTLSSILPCSERFSADTVLQDVGEEIHDTIDQVNEHILSLRSSFLSEIAYVCNPFSGAPDNYTYQPENCSSNTTKIGDIPQVLKRYACSNSDSETCNQREFISASDYHKVLIYTNSIQNILNVYPGMERLVNCQTVKEAFSEILSDHCKPWKKYAHITWGALACLSTVMVVLDLVWTIEALYENKSHFPDWSIKLHSSSAETSEIDADEMGPAKLKLEGEP</sequence>
<accession>A0A6V7Q1E6</accession>
<evidence type="ECO:0008006" key="4">
    <source>
        <dbReference type="Google" id="ProtNLM"/>
    </source>
</evidence>
<feature type="transmembrane region" description="Helical" evidence="1">
    <location>
        <begin position="278"/>
        <end position="300"/>
    </location>
</feature>
<dbReference type="InterPro" id="IPR040283">
    <property type="entry name" value="DDB_G0292058-like"/>
</dbReference>
<feature type="signal peptide" evidence="2">
    <location>
        <begin position="1"/>
        <end position="23"/>
    </location>
</feature>
<dbReference type="AlphaFoldDB" id="A0A6V7Q1E6"/>
<organism evidence="3">
    <name type="scientific">Ananas comosus var. bracteatus</name>
    <name type="common">red pineapple</name>
    <dbReference type="NCBI Taxonomy" id="296719"/>
    <lineage>
        <taxon>Eukaryota</taxon>
        <taxon>Viridiplantae</taxon>
        <taxon>Streptophyta</taxon>
        <taxon>Embryophyta</taxon>
        <taxon>Tracheophyta</taxon>
        <taxon>Spermatophyta</taxon>
        <taxon>Magnoliopsida</taxon>
        <taxon>Liliopsida</taxon>
        <taxon>Poales</taxon>
        <taxon>Bromeliaceae</taxon>
        <taxon>Bromelioideae</taxon>
        <taxon>Ananas</taxon>
    </lineage>
</organism>
<feature type="transmembrane region" description="Helical" evidence="1">
    <location>
        <begin position="248"/>
        <end position="266"/>
    </location>
</feature>
<feature type="transmembrane region" description="Helical" evidence="1">
    <location>
        <begin position="95"/>
        <end position="117"/>
    </location>
</feature>
<keyword evidence="2" id="KW-0732">Signal</keyword>
<dbReference type="EMBL" id="LR862131">
    <property type="protein sequence ID" value="CAD1836979.1"/>
    <property type="molecule type" value="Genomic_DNA"/>
</dbReference>
<dbReference type="PANTHER" id="PTHR31414:SF18">
    <property type="entry name" value="TRANSMEMBRANE PROTEIN-RELATED"/>
    <property type="match status" value="1"/>
</dbReference>
<protein>
    <recommendedName>
        <fullName evidence="4">Protein tweety homolog</fullName>
    </recommendedName>
</protein>
<feature type="transmembrane region" description="Helical" evidence="1">
    <location>
        <begin position="138"/>
        <end position="160"/>
    </location>
</feature>
<keyword evidence="1" id="KW-1133">Transmembrane helix</keyword>
<evidence type="ECO:0000256" key="2">
    <source>
        <dbReference type="SAM" id="SignalP"/>
    </source>
</evidence>
<evidence type="ECO:0000313" key="3">
    <source>
        <dbReference type="EMBL" id="CAD1836979.1"/>
    </source>
</evidence>
<gene>
    <name evidence="3" type="ORF">CB5_LOCUS20190</name>
</gene>
<dbReference type="GO" id="GO:0016020">
    <property type="term" value="C:membrane"/>
    <property type="evidence" value="ECO:0007669"/>
    <property type="project" value="TreeGrafter"/>
</dbReference>
<keyword evidence="1" id="KW-0472">Membrane</keyword>
<feature type="chain" id="PRO_5027847020" description="Protein tweety homolog" evidence="2">
    <location>
        <begin position="24"/>
        <end position="541"/>
    </location>
</feature>